<evidence type="ECO:0000256" key="9">
    <source>
        <dbReference type="ARBA" id="ARBA00022840"/>
    </source>
</evidence>
<dbReference type="PANTHER" id="PTHR45339:SF1">
    <property type="entry name" value="HYBRID SIGNAL TRANSDUCTION HISTIDINE KINASE J"/>
    <property type="match status" value="1"/>
</dbReference>
<evidence type="ECO:0000256" key="6">
    <source>
        <dbReference type="ARBA" id="ARBA00022692"/>
    </source>
</evidence>
<gene>
    <name evidence="19" type="ORF">DN820_02130</name>
</gene>
<evidence type="ECO:0000259" key="18">
    <source>
        <dbReference type="PROSITE" id="PS50885"/>
    </source>
</evidence>
<dbReference type="RefSeq" id="WP_138410787.1">
    <property type="nucleotide sequence ID" value="NZ_QLAG01000002.1"/>
</dbReference>
<dbReference type="Pfam" id="PF02518">
    <property type="entry name" value="HATPase_c"/>
    <property type="match status" value="1"/>
</dbReference>
<evidence type="ECO:0000256" key="5">
    <source>
        <dbReference type="ARBA" id="ARBA00022679"/>
    </source>
</evidence>
<organism evidence="19 20">
    <name type="scientific">Stutzerimonas nosocomialis</name>
    <dbReference type="NCBI Taxonomy" id="1056496"/>
    <lineage>
        <taxon>Bacteria</taxon>
        <taxon>Pseudomonadati</taxon>
        <taxon>Pseudomonadota</taxon>
        <taxon>Gammaproteobacteria</taxon>
        <taxon>Pseudomonadales</taxon>
        <taxon>Pseudomonadaceae</taxon>
        <taxon>Stutzerimonas</taxon>
    </lineage>
</organism>
<keyword evidence="5" id="KW-0808">Transferase</keyword>
<dbReference type="CDD" id="cd00082">
    <property type="entry name" value="HisKA"/>
    <property type="match status" value="1"/>
</dbReference>
<dbReference type="PROSITE" id="PS50885">
    <property type="entry name" value="HAMP"/>
    <property type="match status" value="1"/>
</dbReference>
<comment type="caution">
    <text evidence="19">The sequence shown here is derived from an EMBL/GenBank/DDBJ whole genome shotgun (WGS) entry which is preliminary data.</text>
</comment>
<dbReference type="Pfam" id="PF00512">
    <property type="entry name" value="HisKA"/>
    <property type="match status" value="1"/>
</dbReference>
<dbReference type="AlphaFoldDB" id="A0A5R9QK01"/>
<evidence type="ECO:0000256" key="14">
    <source>
        <dbReference type="SAM" id="MobiDB-lite"/>
    </source>
</evidence>
<evidence type="ECO:0000259" key="16">
    <source>
        <dbReference type="PROSITE" id="PS50109"/>
    </source>
</evidence>
<dbReference type="CDD" id="cd16922">
    <property type="entry name" value="HATPase_EvgS-ArcB-TorS-like"/>
    <property type="match status" value="1"/>
</dbReference>
<evidence type="ECO:0000256" key="15">
    <source>
        <dbReference type="SAM" id="Phobius"/>
    </source>
</evidence>
<evidence type="ECO:0000256" key="8">
    <source>
        <dbReference type="ARBA" id="ARBA00022777"/>
    </source>
</evidence>
<dbReference type="Gene3D" id="1.10.287.130">
    <property type="match status" value="1"/>
</dbReference>
<keyword evidence="8 19" id="KW-0418">Kinase</keyword>
<comment type="subcellular location">
    <subcellularLocation>
        <location evidence="2">Membrane</location>
    </subcellularLocation>
</comment>
<evidence type="ECO:0000256" key="3">
    <source>
        <dbReference type="ARBA" id="ARBA00012438"/>
    </source>
</evidence>
<keyword evidence="12 15" id="KW-0472">Membrane</keyword>
<comment type="catalytic activity">
    <reaction evidence="1">
        <text>ATP + protein L-histidine = ADP + protein N-phospho-L-histidine.</text>
        <dbReference type="EC" id="2.7.13.3"/>
    </reaction>
</comment>
<dbReference type="PROSITE" id="PS50110">
    <property type="entry name" value="RESPONSE_REGULATORY"/>
    <property type="match status" value="1"/>
</dbReference>
<dbReference type="InterPro" id="IPR004358">
    <property type="entry name" value="Sig_transdc_His_kin-like_C"/>
</dbReference>
<dbReference type="SMART" id="SM00448">
    <property type="entry name" value="REC"/>
    <property type="match status" value="1"/>
</dbReference>
<keyword evidence="7" id="KW-0547">Nucleotide-binding</keyword>
<feature type="region of interest" description="Disordered" evidence="14">
    <location>
        <begin position="198"/>
        <end position="217"/>
    </location>
</feature>
<dbReference type="InterPro" id="IPR003594">
    <property type="entry name" value="HATPase_dom"/>
</dbReference>
<proteinExistence type="predicted"/>
<dbReference type="Pfam" id="PF00072">
    <property type="entry name" value="Response_reg"/>
    <property type="match status" value="1"/>
</dbReference>
<dbReference type="InterPro" id="IPR003661">
    <property type="entry name" value="HisK_dim/P_dom"/>
</dbReference>
<evidence type="ECO:0000313" key="19">
    <source>
        <dbReference type="EMBL" id="TLX65283.1"/>
    </source>
</evidence>
<dbReference type="GO" id="GO:0005524">
    <property type="term" value="F:ATP binding"/>
    <property type="evidence" value="ECO:0007669"/>
    <property type="project" value="UniProtKB-KW"/>
</dbReference>
<dbReference type="PRINTS" id="PR00344">
    <property type="entry name" value="BCTRLSENSOR"/>
</dbReference>
<dbReference type="InterPro" id="IPR001789">
    <property type="entry name" value="Sig_transdc_resp-reg_receiver"/>
</dbReference>
<dbReference type="Proteomes" id="UP000306753">
    <property type="component" value="Unassembled WGS sequence"/>
</dbReference>
<dbReference type="SUPFAM" id="SSF55874">
    <property type="entry name" value="ATPase domain of HSP90 chaperone/DNA topoisomerase II/histidine kinase"/>
    <property type="match status" value="1"/>
</dbReference>
<evidence type="ECO:0000256" key="2">
    <source>
        <dbReference type="ARBA" id="ARBA00004370"/>
    </source>
</evidence>
<dbReference type="InterPro" id="IPR011006">
    <property type="entry name" value="CheY-like_superfamily"/>
</dbReference>
<dbReference type="InterPro" id="IPR005467">
    <property type="entry name" value="His_kinase_dom"/>
</dbReference>
<dbReference type="InterPro" id="IPR036097">
    <property type="entry name" value="HisK_dim/P_sf"/>
</dbReference>
<evidence type="ECO:0000313" key="20">
    <source>
        <dbReference type="Proteomes" id="UP000306753"/>
    </source>
</evidence>
<name>A0A5R9QK01_9GAMM</name>
<feature type="modified residue" description="4-aspartylphosphate" evidence="13">
    <location>
        <position position="703"/>
    </location>
</feature>
<reference evidence="19 20" key="1">
    <citation type="journal article" date="2017" name="Eur. J. Clin. Microbiol. Infect. Dis.">
        <title>Uncommonly isolated clinical Pseudomonas: identification and phylogenetic assignation.</title>
        <authorList>
            <person name="Mulet M."/>
            <person name="Gomila M."/>
            <person name="Ramirez A."/>
            <person name="Cardew S."/>
            <person name="Moore E.R."/>
            <person name="Lalucat J."/>
            <person name="Garcia-Valdes E."/>
        </authorList>
    </citation>
    <scope>NUCLEOTIDE SEQUENCE [LARGE SCALE GENOMIC DNA]</scope>
    <source>
        <strain evidence="19 20">SD129</strain>
    </source>
</reference>
<dbReference type="Gene3D" id="3.30.565.10">
    <property type="entry name" value="Histidine kinase-like ATPase, C-terminal domain"/>
    <property type="match status" value="1"/>
</dbReference>
<sequence>MAISLTQRLSFKQVRLTVLVAFVLGTFLSLVQVAVDYASADGAINREVRALLAVSHDPAARIAYNLDAELAQEMVRGLLRSPAVIRADITDNSSGLLAVATRPASDSRIRFVSDLLFGARREFEEPLFVSHLPNIEIQGSLRLEIDTFIYGSHFLQRSMLTLGAGFVRSLLLSMILLVLFYGMLTKPLVRLIHEISRRDPRSPDTQPVPSPAGHQRDEIGQLTAVINQQMARISEEMHRRRRAEDRLTEHLGALEAAVAARTSALETSNARLVASNHALESARAAALDMAQARAAFLASMSHEIRTPLNGLLGMLGLAMDGPLTTEQRQQLSIAHSSGNVLMALLNDILDLSKFEAGQLELDSIPFDLGALAEETASLHSQAAAPGVELTCLVSPALPQVLLGDPKRVRQIISNLLSNALKFTLQGRVTLEVRPVGDKVMVAVDDTGIGIPDTVRARIFQPFVQGNSGVNRQFGGTGLGLALTRQLCQAMHGTLELDSESGRGARFSVTLPLARQADHRLSPPTTLSGHATLLVDRDSGLARLLEQWLPVWGLQTEFADLAGVGGQTPSIVVAQRQDDLDAIRAVSQRPIILITAYSHFLPADRQLALQPFVQLPQPVTREALYQSLRRLLAPGAPETPRRDEPAALSASERMRVLLVEDNPVNQMVAKGMLTKLGYDVVLAAHGAEALQQLHCEPLDLVLMDCNMPVMDGYEASREIRRCGRWPDLPIIALTANALPEDRDRCRAAGMNDYLAKPFRQSELGEVLGQWLPVP</sequence>
<feature type="domain" description="HAMP" evidence="18">
    <location>
        <begin position="182"/>
        <end position="238"/>
    </location>
</feature>
<evidence type="ECO:0000256" key="10">
    <source>
        <dbReference type="ARBA" id="ARBA00022989"/>
    </source>
</evidence>
<keyword evidence="9" id="KW-0067">ATP-binding</keyword>
<dbReference type="FunFam" id="3.30.565.10:FF:000010">
    <property type="entry name" value="Sensor histidine kinase RcsC"/>
    <property type="match status" value="1"/>
</dbReference>
<dbReference type="SUPFAM" id="SSF47384">
    <property type="entry name" value="Homodimeric domain of signal transducing histidine kinase"/>
    <property type="match status" value="1"/>
</dbReference>
<evidence type="ECO:0000256" key="4">
    <source>
        <dbReference type="ARBA" id="ARBA00022553"/>
    </source>
</evidence>
<dbReference type="PROSITE" id="PS50109">
    <property type="entry name" value="HIS_KIN"/>
    <property type="match status" value="1"/>
</dbReference>
<keyword evidence="4 13" id="KW-0597">Phosphoprotein</keyword>
<keyword evidence="10 15" id="KW-1133">Transmembrane helix</keyword>
<dbReference type="PANTHER" id="PTHR45339">
    <property type="entry name" value="HYBRID SIGNAL TRANSDUCTION HISTIDINE KINASE J"/>
    <property type="match status" value="1"/>
</dbReference>
<dbReference type="GO" id="GO:0000155">
    <property type="term" value="F:phosphorelay sensor kinase activity"/>
    <property type="evidence" value="ECO:0007669"/>
    <property type="project" value="InterPro"/>
</dbReference>
<dbReference type="Gene3D" id="3.40.50.2300">
    <property type="match status" value="1"/>
</dbReference>
<dbReference type="EC" id="2.7.13.3" evidence="3"/>
<keyword evidence="11" id="KW-0902">Two-component regulatory system</keyword>
<keyword evidence="6 15" id="KW-0812">Transmembrane</keyword>
<dbReference type="InterPro" id="IPR003660">
    <property type="entry name" value="HAMP_dom"/>
</dbReference>
<dbReference type="CDD" id="cd17546">
    <property type="entry name" value="REC_hyHK_CKI1_RcsC-like"/>
    <property type="match status" value="1"/>
</dbReference>
<feature type="domain" description="Response regulatory" evidence="17">
    <location>
        <begin position="654"/>
        <end position="770"/>
    </location>
</feature>
<dbReference type="SUPFAM" id="SSF52172">
    <property type="entry name" value="CheY-like"/>
    <property type="match status" value="2"/>
</dbReference>
<dbReference type="FunFam" id="1.10.287.130:FF:000004">
    <property type="entry name" value="Ethylene receptor 1"/>
    <property type="match status" value="1"/>
</dbReference>
<protein>
    <recommendedName>
        <fullName evidence="3">histidine kinase</fullName>
        <ecNumber evidence="3">2.7.13.3</ecNumber>
    </recommendedName>
</protein>
<dbReference type="SMART" id="SM00388">
    <property type="entry name" value="HisKA"/>
    <property type="match status" value="1"/>
</dbReference>
<evidence type="ECO:0000259" key="17">
    <source>
        <dbReference type="PROSITE" id="PS50110"/>
    </source>
</evidence>
<evidence type="ECO:0000256" key="13">
    <source>
        <dbReference type="PROSITE-ProRule" id="PRU00169"/>
    </source>
</evidence>
<dbReference type="InterPro" id="IPR036890">
    <property type="entry name" value="HATPase_C_sf"/>
</dbReference>
<accession>A0A5R9QK01</accession>
<keyword evidence="20" id="KW-1185">Reference proteome</keyword>
<feature type="domain" description="Histidine kinase" evidence="16">
    <location>
        <begin position="299"/>
        <end position="514"/>
    </location>
</feature>
<evidence type="ECO:0000256" key="12">
    <source>
        <dbReference type="ARBA" id="ARBA00023136"/>
    </source>
</evidence>
<evidence type="ECO:0000256" key="1">
    <source>
        <dbReference type="ARBA" id="ARBA00000085"/>
    </source>
</evidence>
<dbReference type="GO" id="GO:0016020">
    <property type="term" value="C:membrane"/>
    <property type="evidence" value="ECO:0007669"/>
    <property type="project" value="UniProtKB-SubCell"/>
</dbReference>
<evidence type="ECO:0000256" key="7">
    <source>
        <dbReference type="ARBA" id="ARBA00022741"/>
    </source>
</evidence>
<feature type="transmembrane region" description="Helical" evidence="15">
    <location>
        <begin position="159"/>
        <end position="184"/>
    </location>
</feature>
<evidence type="ECO:0000256" key="11">
    <source>
        <dbReference type="ARBA" id="ARBA00023012"/>
    </source>
</evidence>
<dbReference type="EMBL" id="QLAG01000002">
    <property type="protein sequence ID" value="TLX65283.1"/>
    <property type="molecule type" value="Genomic_DNA"/>
</dbReference>
<dbReference type="SMART" id="SM00387">
    <property type="entry name" value="HATPase_c"/>
    <property type="match status" value="1"/>
</dbReference>